<dbReference type="Proteomes" id="UP000076008">
    <property type="component" value="Unassembled WGS sequence"/>
</dbReference>
<evidence type="ECO:0000313" key="4">
    <source>
        <dbReference type="Proteomes" id="UP000515488"/>
    </source>
</evidence>
<dbReference type="AlphaFoldDB" id="A0A144VDV9"/>
<evidence type="ECO:0000313" key="3">
    <source>
        <dbReference type="Proteomes" id="UP000076008"/>
    </source>
</evidence>
<reference evidence="2 3" key="1">
    <citation type="submission" date="2016-03" db="EMBL/GenBank/DDBJ databases">
        <authorList>
            <consortium name="Pathogen Informatics"/>
        </authorList>
    </citation>
    <scope>NUCLEOTIDE SEQUENCE [LARGE SCALE GENOMIC DNA]</scope>
    <source>
        <strain evidence="2">E1252</strain>
        <strain evidence="3">e1252</strain>
    </source>
</reference>
<keyword evidence="1" id="KW-0614">Plasmid</keyword>
<organism evidence="2 3">
    <name type="scientific">Enterobacter cloacae</name>
    <dbReference type="NCBI Taxonomy" id="550"/>
    <lineage>
        <taxon>Bacteria</taxon>
        <taxon>Pseudomonadati</taxon>
        <taxon>Pseudomonadota</taxon>
        <taxon>Gammaproteobacteria</taxon>
        <taxon>Enterobacterales</taxon>
        <taxon>Enterobacteriaceae</taxon>
        <taxon>Enterobacter</taxon>
        <taxon>Enterobacter cloacae complex</taxon>
    </lineage>
</organism>
<geneLocation type="plasmid" evidence="1 4">
    <name>pWP5-S18-CRE-02_1</name>
</geneLocation>
<protein>
    <submittedName>
        <fullName evidence="2">Uncharacterized protein</fullName>
    </submittedName>
</protein>
<sequence>MKDFHFLYVELLVELLRLVNFLLPLWFGS</sequence>
<evidence type="ECO:0000313" key="1">
    <source>
        <dbReference type="EMBL" id="BBS34908.1"/>
    </source>
</evidence>
<name>A0A144VDV9_ENTCL</name>
<gene>
    <name evidence="2" type="ORF">SAMEA2273318_04988</name>
    <name evidence="1" type="ORF">WP5S18C02_P11890</name>
</gene>
<dbReference type="EMBL" id="FJXR01000065">
    <property type="protein sequence ID" value="CZW51744.1"/>
    <property type="molecule type" value="Genomic_DNA"/>
</dbReference>
<evidence type="ECO:0000313" key="2">
    <source>
        <dbReference type="EMBL" id="CZW51744.1"/>
    </source>
</evidence>
<reference evidence="1 4" key="2">
    <citation type="submission" date="2019-12" db="EMBL/GenBank/DDBJ databases">
        <title>complete genome sequences of Enterobacter cloacae str. WP5-S18-CRE-02 isolated from wastewater treatment plant effluent.</title>
        <authorList>
            <person name="Sekizuka T."/>
            <person name="Itokawa K."/>
            <person name="Yatsu K."/>
            <person name="Inamine Y."/>
            <person name="Kuroda M."/>
        </authorList>
    </citation>
    <scope>NUCLEOTIDE SEQUENCE [LARGE SCALE GENOMIC DNA]</scope>
    <source>
        <strain evidence="1 4">WP5-S18-CRE-02</strain>
        <plasmid evidence="1 4">pWP5-S18-CRE-02_1</plasmid>
    </source>
</reference>
<dbReference type="Proteomes" id="UP000515488">
    <property type="component" value="Plasmid pWP5-S18-CRE-02_1"/>
</dbReference>
<accession>A0A144VDV9</accession>
<proteinExistence type="predicted"/>
<dbReference type="EMBL" id="AP022127">
    <property type="protein sequence ID" value="BBS34908.1"/>
    <property type="molecule type" value="Genomic_DNA"/>
</dbReference>